<feature type="chain" id="PRO_5037414106" evidence="1">
    <location>
        <begin position="30"/>
        <end position="235"/>
    </location>
</feature>
<feature type="domain" description="Phage tail collar" evidence="2">
    <location>
        <begin position="38"/>
        <end position="94"/>
    </location>
</feature>
<dbReference type="InterPro" id="IPR011083">
    <property type="entry name" value="Phage_tail_collar_dom"/>
</dbReference>
<accession>A0A917BSI1</accession>
<sequence>MFSKNIIKPFGLAVAGLLASTHLTTAAYADCEPDPYIGSICMTAASFCPTQYFTLGPVQYVQISQQQALFSLLGDTYGGDLRTNFGLPATEGRVLRSEGSPPGLVAVDQGMIFGSTHVYMTESSMPTHTHTATYAPFGASGPGLQVSTEDGTKKIPAPGDYMAVSNLNGTQSKSFIAAGNADPTVNISGGYISDLPPEQPIEISDTGGDGAIPISPPQLGMRYCIAYDGIYPPRT</sequence>
<dbReference type="Proteomes" id="UP000632498">
    <property type="component" value="Unassembled WGS sequence"/>
</dbReference>
<feature type="signal peptide" evidence="1">
    <location>
        <begin position="1"/>
        <end position="29"/>
    </location>
</feature>
<dbReference type="InterPro" id="IPR037053">
    <property type="entry name" value="Phage_tail_collar_dom_sf"/>
</dbReference>
<dbReference type="Pfam" id="PF07484">
    <property type="entry name" value="Collar"/>
    <property type="match status" value="1"/>
</dbReference>
<dbReference type="EMBL" id="BMHV01000003">
    <property type="protein sequence ID" value="GGF55122.1"/>
    <property type="molecule type" value="Genomic_DNA"/>
</dbReference>
<evidence type="ECO:0000256" key="1">
    <source>
        <dbReference type="SAM" id="SignalP"/>
    </source>
</evidence>
<dbReference type="RefSeq" id="WP_188661323.1">
    <property type="nucleotide sequence ID" value="NZ_BMHV01000003.1"/>
</dbReference>
<dbReference type="SUPFAM" id="SSF88874">
    <property type="entry name" value="Receptor-binding domain of short tail fibre protein gp12"/>
    <property type="match status" value="1"/>
</dbReference>
<reference evidence="3" key="2">
    <citation type="submission" date="2020-09" db="EMBL/GenBank/DDBJ databases">
        <authorList>
            <person name="Sun Q."/>
            <person name="Zhou Y."/>
        </authorList>
    </citation>
    <scope>NUCLEOTIDE SEQUENCE</scope>
    <source>
        <strain evidence="3">CGMCC 1.15254</strain>
    </source>
</reference>
<dbReference type="AlphaFoldDB" id="A0A917BSI1"/>
<comment type="caution">
    <text evidence="3">The sequence shown here is derived from an EMBL/GenBank/DDBJ whole genome shotgun (WGS) entry which is preliminary data.</text>
</comment>
<protein>
    <submittedName>
        <fullName evidence="3">Tail Collar domain-containing protein</fullName>
    </submittedName>
</protein>
<evidence type="ECO:0000259" key="2">
    <source>
        <dbReference type="Pfam" id="PF07484"/>
    </source>
</evidence>
<gene>
    <name evidence="3" type="ORF">GCM10011332_05640</name>
</gene>
<dbReference type="Gene3D" id="3.90.1340.10">
    <property type="entry name" value="Phage tail collar domain"/>
    <property type="match status" value="1"/>
</dbReference>
<evidence type="ECO:0000313" key="3">
    <source>
        <dbReference type="EMBL" id="GGF55122.1"/>
    </source>
</evidence>
<evidence type="ECO:0000313" key="4">
    <source>
        <dbReference type="Proteomes" id="UP000632498"/>
    </source>
</evidence>
<keyword evidence="4" id="KW-1185">Reference proteome</keyword>
<proteinExistence type="predicted"/>
<reference evidence="3" key="1">
    <citation type="journal article" date="2014" name="Int. J. Syst. Evol. Microbiol.">
        <title>Complete genome sequence of Corynebacterium casei LMG S-19264T (=DSM 44701T), isolated from a smear-ripened cheese.</title>
        <authorList>
            <consortium name="US DOE Joint Genome Institute (JGI-PGF)"/>
            <person name="Walter F."/>
            <person name="Albersmeier A."/>
            <person name="Kalinowski J."/>
            <person name="Ruckert C."/>
        </authorList>
    </citation>
    <scope>NUCLEOTIDE SEQUENCE</scope>
    <source>
        <strain evidence="3">CGMCC 1.15254</strain>
    </source>
</reference>
<name>A0A917BSI1_9PROT</name>
<keyword evidence="1" id="KW-0732">Signal</keyword>
<organism evidence="3 4">
    <name type="scientific">Terasakiella brassicae</name>
    <dbReference type="NCBI Taxonomy" id="1634917"/>
    <lineage>
        <taxon>Bacteria</taxon>
        <taxon>Pseudomonadati</taxon>
        <taxon>Pseudomonadota</taxon>
        <taxon>Alphaproteobacteria</taxon>
        <taxon>Rhodospirillales</taxon>
        <taxon>Terasakiellaceae</taxon>
        <taxon>Terasakiella</taxon>
    </lineage>
</organism>